<evidence type="ECO:0000256" key="7">
    <source>
        <dbReference type="ARBA" id="ARBA00022801"/>
    </source>
</evidence>
<dbReference type="EC" id="2.7.7.49" evidence="1"/>
<evidence type="ECO:0000259" key="10">
    <source>
        <dbReference type="PROSITE" id="PS50876"/>
    </source>
</evidence>
<dbReference type="GO" id="GO:0008270">
    <property type="term" value="F:zinc ion binding"/>
    <property type="evidence" value="ECO:0007669"/>
    <property type="project" value="UniProtKB-KW"/>
</dbReference>
<dbReference type="Proteomes" id="UP000053641">
    <property type="component" value="Unassembled WGS sequence"/>
</dbReference>
<evidence type="ECO:0000256" key="9">
    <source>
        <dbReference type="PROSITE-ProRule" id="PRU00450"/>
    </source>
</evidence>
<evidence type="ECO:0000313" key="13">
    <source>
        <dbReference type="EMBL" id="KGL81589.1"/>
    </source>
</evidence>
<dbReference type="InterPro" id="IPR003308">
    <property type="entry name" value="Integrase_Zn-bd_dom_N"/>
</dbReference>
<evidence type="ECO:0000256" key="8">
    <source>
        <dbReference type="ARBA" id="ARBA00022918"/>
    </source>
</evidence>
<keyword evidence="9" id="KW-0863">Zinc-finger</keyword>
<dbReference type="Gene3D" id="3.30.420.10">
    <property type="entry name" value="Ribonuclease H-like superfamily/Ribonuclease H"/>
    <property type="match status" value="2"/>
</dbReference>
<protein>
    <recommendedName>
        <fullName evidence="1">RNA-directed DNA polymerase</fullName>
        <ecNumber evidence="1">2.7.7.49</ecNumber>
    </recommendedName>
</protein>
<dbReference type="Gene3D" id="1.10.10.200">
    <property type="match status" value="1"/>
</dbReference>
<name>A0A099ZGS0_TINGU</name>
<dbReference type="GO" id="GO:0003964">
    <property type="term" value="F:RNA-directed DNA polymerase activity"/>
    <property type="evidence" value="ECO:0007669"/>
    <property type="project" value="UniProtKB-KW"/>
</dbReference>
<keyword evidence="8" id="KW-0695">RNA-directed DNA polymerase</keyword>
<dbReference type="Pfam" id="PF00075">
    <property type="entry name" value="RNase_H"/>
    <property type="match status" value="1"/>
</dbReference>
<evidence type="ECO:0000256" key="4">
    <source>
        <dbReference type="ARBA" id="ARBA00022722"/>
    </source>
</evidence>
<keyword evidence="7" id="KW-0378">Hydrolase</keyword>
<feature type="non-terminal residue" evidence="13">
    <location>
        <position position="269"/>
    </location>
</feature>
<evidence type="ECO:0000256" key="1">
    <source>
        <dbReference type="ARBA" id="ARBA00012493"/>
    </source>
</evidence>
<keyword evidence="3" id="KW-0548">Nucleotidyltransferase</keyword>
<feature type="domain" description="Integrase-type" evidence="10">
    <location>
        <begin position="99"/>
        <end position="140"/>
    </location>
</feature>
<organism evidence="13 14">
    <name type="scientific">Tinamus guttatus</name>
    <name type="common">White-throated tinamou</name>
    <dbReference type="NCBI Taxonomy" id="94827"/>
    <lineage>
        <taxon>Eukaryota</taxon>
        <taxon>Metazoa</taxon>
        <taxon>Chordata</taxon>
        <taxon>Craniata</taxon>
        <taxon>Vertebrata</taxon>
        <taxon>Euteleostomi</taxon>
        <taxon>Archelosauria</taxon>
        <taxon>Archosauria</taxon>
        <taxon>Dinosauria</taxon>
        <taxon>Saurischia</taxon>
        <taxon>Theropoda</taxon>
        <taxon>Coelurosauria</taxon>
        <taxon>Aves</taxon>
        <taxon>Palaeognathae</taxon>
        <taxon>Tinamiformes</taxon>
        <taxon>Tinamidae</taxon>
        <taxon>Tinamus</taxon>
    </lineage>
</organism>
<dbReference type="PROSITE" id="PS50994">
    <property type="entry name" value="INTEGRASE"/>
    <property type="match status" value="1"/>
</dbReference>
<evidence type="ECO:0000256" key="5">
    <source>
        <dbReference type="ARBA" id="ARBA00022723"/>
    </source>
</evidence>
<dbReference type="Pfam" id="PF02022">
    <property type="entry name" value="Integrase_Zn"/>
    <property type="match status" value="1"/>
</dbReference>
<feature type="domain" description="Integrase catalytic" evidence="12">
    <location>
        <begin position="148"/>
        <end position="269"/>
    </location>
</feature>
<reference evidence="13 14" key="1">
    <citation type="submission" date="2014-06" db="EMBL/GenBank/DDBJ databases">
        <title>Genome evolution of avian class.</title>
        <authorList>
            <person name="Zhang G."/>
            <person name="Li C."/>
        </authorList>
    </citation>
    <scope>NUCLEOTIDE SEQUENCE [LARGE SCALE GENOMIC DNA]</scope>
    <source>
        <strain evidence="13">BGI_N309</strain>
    </source>
</reference>
<dbReference type="InterPro" id="IPR001584">
    <property type="entry name" value="Integrase_cat-core"/>
</dbReference>
<dbReference type="GO" id="GO:0035613">
    <property type="term" value="F:RNA stem-loop binding"/>
    <property type="evidence" value="ECO:0007669"/>
    <property type="project" value="TreeGrafter"/>
</dbReference>
<proteinExistence type="predicted"/>
<dbReference type="PANTHER" id="PTHR41694:SF3">
    <property type="entry name" value="RNA-DIRECTED DNA POLYMERASE-RELATED"/>
    <property type="match status" value="1"/>
</dbReference>
<dbReference type="PROSITE" id="PS50879">
    <property type="entry name" value="RNASE_H_1"/>
    <property type="match status" value="1"/>
</dbReference>
<feature type="domain" description="RNase H type-1" evidence="11">
    <location>
        <begin position="1"/>
        <end position="94"/>
    </location>
</feature>
<dbReference type="InterPro" id="IPR002156">
    <property type="entry name" value="RNaseH_domain"/>
</dbReference>
<keyword evidence="5" id="KW-0479">Metal-binding</keyword>
<dbReference type="PROSITE" id="PS50876">
    <property type="entry name" value="ZF_INTEGRASE"/>
    <property type="match status" value="1"/>
</dbReference>
<keyword evidence="14" id="KW-1185">Reference proteome</keyword>
<dbReference type="InterPro" id="IPR036397">
    <property type="entry name" value="RNaseH_sf"/>
</dbReference>
<evidence type="ECO:0000256" key="6">
    <source>
        <dbReference type="ARBA" id="ARBA00022759"/>
    </source>
</evidence>
<dbReference type="STRING" id="94827.A0A099ZGS0"/>
<keyword evidence="2" id="KW-0808">Transferase</keyword>
<keyword evidence="4" id="KW-0540">Nuclease</keyword>
<dbReference type="GO" id="GO:0015074">
    <property type="term" value="P:DNA integration"/>
    <property type="evidence" value="ECO:0007669"/>
    <property type="project" value="InterPro"/>
</dbReference>
<dbReference type="EMBL" id="KL894197">
    <property type="protein sequence ID" value="KGL81589.1"/>
    <property type="molecule type" value="Genomic_DNA"/>
</dbReference>
<evidence type="ECO:0000256" key="3">
    <source>
        <dbReference type="ARBA" id="ARBA00022695"/>
    </source>
</evidence>
<feature type="non-terminal residue" evidence="13">
    <location>
        <position position="1"/>
    </location>
</feature>
<dbReference type="Pfam" id="PF00665">
    <property type="entry name" value="rve"/>
    <property type="match status" value="1"/>
</dbReference>
<evidence type="ECO:0000259" key="12">
    <source>
        <dbReference type="PROSITE" id="PS50994"/>
    </source>
</evidence>
<dbReference type="AlphaFoldDB" id="A0A099ZGS0"/>
<evidence type="ECO:0000313" key="14">
    <source>
        <dbReference type="Proteomes" id="UP000053641"/>
    </source>
</evidence>
<dbReference type="InterPro" id="IPR012337">
    <property type="entry name" value="RNaseH-like_sf"/>
</dbReference>
<keyword evidence="6" id="KW-0255">Endonuclease</keyword>
<evidence type="ECO:0000259" key="11">
    <source>
        <dbReference type="PROSITE" id="PS50879"/>
    </source>
</evidence>
<dbReference type="GO" id="GO:0004523">
    <property type="term" value="F:RNA-DNA hybrid ribonuclease activity"/>
    <property type="evidence" value="ECO:0007669"/>
    <property type="project" value="InterPro"/>
</dbReference>
<dbReference type="SUPFAM" id="SSF53098">
    <property type="entry name" value="Ribonuclease H-like"/>
    <property type="match status" value="2"/>
</dbReference>
<sequence>ELATVAWALMHWKDALLNIVSDSLYVVRVVQRIEDALLKETRNQRLFQLLLQIKRAVKWRSTAFCIIHVRSHQWTLGLGEGNDWVDRLVSLAREHGPLSHFEIACVAHEQFHTNAKGLIWMYDISMSDAREIVQACPQCSHHGPGLGISVNPRGLKALEIWQMDVTHVPEFGRLKYVHVSIDTYSHVIWATAQPGERALHVKKHLTACFAVLGVLEMIKTDNGPAYASDSVRQFCEKWGIKHVRGIPNSPTGQAMVEQANRTLKDYMEK</sequence>
<keyword evidence="9" id="KW-0862">Zinc</keyword>
<dbReference type="InterPro" id="IPR017856">
    <property type="entry name" value="Integrase-like_N"/>
</dbReference>
<evidence type="ECO:0000256" key="2">
    <source>
        <dbReference type="ARBA" id="ARBA00022679"/>
    </source>
</evidence>
<dbReference type="PANTHER" id="PTHR41694">
    <property type="entry name" value="ENDOGENOUS RETROVIRUS GROUP K MEMBER POL PROTEIN"/>
    <property type="match status" value="1"/>
</dbReference>
<gene>
    <name evidence="13" type="ORF">N309_02832</name>
</gene>
<dbReference type="SUPFAM" id="SSF46919">
    <property type="entry name" value="N-terminal Zn binding domain of HIV integrase"/>
    <property type="match status" value="1"/>
</dbReference>
<accession>A0A099ZGS0</accession>